<organism evidence="2 3">
    <name type="scientific">Diplogelasinospora grovesii</name>
    <dbReference type="NCBI Taxonomy" id="303347"/>
    <lineage>
        <taxon>Eukaryota</taxon>
        <taxon>Fungi</taxon>
        <taxon>Dikarya</taxon>
        <taxon>Ascomycota</taxon>
        <taxon>Pezizomycotina</taxon>
        <taxon>Sordariomycetes</taxon>
        <taxon>Sordariomycetidae</taxon>
        <taxon>Sordariales</taxon>
        <taxon>Diplogelasinosporaceae</taxon>
        <taxon>Diplogelasinospora</taxon>
    </lineage>
</organism>
<accession>A0AAN6N1L3</accession>
<feature type="signal peptide" evidence="1">
    <location>
        <begin position="1"/>
        <end position="19"/>
    </location>
</feature>
<protein>
    <submittedName>
        <fullName evidence="2">Uncharacterized protein</fullName>
    </submittedName>
</protein>
<evidence type="ECO:0000313" key="3">
    <source>
        <dbReference type="Proteomes" id="UP001303473"/>
    </source>
</evidence>
<reference evidence="3" key="1">
    <citation type="journal article" date="2023" name="Mol. Phylogenet. Evol.">
        <title>Genome-scale phylogeny and comparative genomics of the fungal order Sordariales.</title>
        <authorList>
            <person name="Hensen N."/>
            <person name="Bonometti L."/>
            <person name="Westerberg I."/>
            <person name="Brannstrom I.O."/>
            <person name="Guillou S."/>
            <person name="Cros-Aarteil S."/>
            <person name="Calhoun S."/>
            <person name="Haridas S."/>
            <person name="Kuo A."/>
            <person name="Mondo S."/>
            <person name="Pangilinan J."/>
            <person name="Riley R."/>
            <person name="LaButti K."/>
            <person name="Andreopoulos B."/>
            <person name="Lipzen A."/>
            <person name="Chen C."/>
            <person name="Yan M."/>
            <person name="Daum C."/>
            <person name="Ng V."/>
            <person name="Clum A."/>
            <person name="Steindorff A."/>
            <person name="Ohm R.A."/>
            <person name="Martin F."/>
            <person name="Silar P."/>
            <person name="Natvig D.O."/>
            <person name="Lalanne C."/>
            <person name="Gautier V."/>
            <person name="Ament-Velasquez S.L."/>
            <person name="Kruys A."/>
            <person name="Hutchinson M.I."/>
            <person name="Powell A.J."/>
            <person name="Barry K."/>
            <person name="Miller A.N."/>
            <person name="Grigoriev I.V."/>
            <person name="Debuchy R."/>
            <person name="Gladieux P."/>
            <person name="Hiltunen Thoren M."/>
            <person name="Johannesson H."/>
        </authorList>
    </citation>
    <scope>NUCLEOTIDE SEQUENCE [LARGE SCALE GENOMIC DNA]</scope>
    <source>
        <strain evidence="3">CBS 340.73</strain>
    </source>
</reference>
<dbReference type="EMBL" id="MU853907">
    <property type="protein sequence ID" value="KAK3935787.1"/>
    <property type="molecule type" value="Genomic_DNA"/>
</dbReference>
<sequence>MLLPNAITYFVLPISAVWARDIVLQRDELNGTVSSRRCNHLSYNVCCSGTTSFLLWDRAVFIDVRAGDKLVTFLQNGVSGGCEGSLGTELLSLTNQAQVVLQSAILRQLSGARFEHPEECSGRNRDL</sequence>
<dbReference type="Proteomes" id="UP001303473">
    <property type="component" value="Unassembled WGS sequence"/>
</dbReference>
<feature type="chain" id="PRO_5042871487" evidence="1">
    <location>
        <begin position="20"/>
        <end position="127"/>
    </location>
</feature>
<proteinExistence type="predicted"/>
<name>A0AAN6N1L3_9PEZI</name>
<keyword evidence="1" id="KW-0732">Signal</keyword>
<comment type="caution">
    <text evidence="2">The sequence shown here is derived from an EMBL/GenBank/DDBJ whole genome shotgun (WGS) entry which is preliminary data.</text>
</comment>
<keyword evidence="3" id="KW-1185">Reference proteome</keyword>
<dbReference type="AlphaFoldDB" id="A0AAN6N1L3"/>
<evidence type="ECO:0000313" key="2">
    <source>
        <dbReference type="EMBL" id="KAK3935787.1"/>
    </source>
</evidence>
<gene>
    <name evidence="2" type="ORF">QBC46DRAFT_453217</name>
</gene>
<evidence type="ECO:0000256" key="1">
    <source>
        <dbReference type="SAM" id="SignalP"/>
    </source>
</evidence>